<name>A0A383RH60_PAEAL</name>
<keyword evidence="2" id="KW-0805">Transcription regulation</keyword>
<dbReference type="AlphaFoldDB" id="A0A383RH60"/>
<gene>
    <name evidence="9" type="ORF">PBLR_14101</name>
</gene>
<dbReference type="InterPro" id="IPR016032">
    <property type="entry name" value="Sig_transdc_resp-reg_C-effctor"/>
</dbReference>
<feature type="transmembrane region" description="Helical" evidence="6">
    <location>
        <begin position="68"/>
        <end position="89"/>
    </location>
</feature>
<feature type="transmembrane region" description="Helical" evidence="6">
    <location>
        <begin position="139"/>
        <end position="155"/>
    </location>
</feature>
<dbReference type="InterPro" id="IPR039420">
    <property type="entry name" value="WalR-like"/>
</dbReference>
<dbReference type="SUPFAM" id="SSF52172">
    <property type="entry name" value="CheY-like"/>
    <property type="match status" value="1"/>
</dbReference>
<evidence type="ECO:0000256" key="1">
    <source>
        <dbReference type="ARBA" id="ARBA00022553"/>
    </source>
</evidence>
<proteinExistence type="predicted"/>
<feature type="modified residue" description="4-aspartylphosphate" evidence="5">
    <location>
        <position position="445"/>
    </location>
</feature>
<evidence type="ECO:0000259" key="7">
    <source>
        <dbReference type="PROSITE" id="PS50043"/>
    </source>
</evidence>
<dbReference type="GO" id="GO:0016020">
    <property type="term" value="C:membrane"/>
    <property type="evidence" value="ECO:0007669"/>
    <property type="project" value="InterPro"/>
</dbReference>
<dbReference type="Pfam" id="PF00196">
    <property type="entry name" value="GerE"/>
    <property type="match status" value="1"/>
</dbReference>
<feature type="domain" description="HTH luxR-type" evidence="7">
    <location>
        <begin position="550"/>
        <end position="615"/>
    </location>
</feature>
<dbReference type="Pfam" id="PF07730">
    <property type="entry name" value="HisKA_3"/>
    <property type="match status" value="1"/>
</dbReference>
<dbReference type="InterPro" id="IPR001789">
    <property type="entry name" value="Sig_transdc_resp-reg_receiver"/>
</dbReference>
<evidence type="ECO:0000259" key="8">
    <source>
        <dbReference type="PROSITE" id="PS50110"/>
    </source>
</evidence>
<keyword evidence="6" id="KW-1133">Transmembrane helix</keyword>
<evidence type="ECO:0000256" key="3">
    <source>
        <dbReference type="ARBA" id="ARBA00023125"/>
    </source>
</evidence>
<keyword evidence="4" id="KW-0804">Transcription</keyword>
<dbReference type="InterPro" id="IPR011006">
    <property type="entry name" value="CheY-like_superfamily"/>
</dbReference>
<dbReference type="Pfam" id="PF02518">
    <property type="entry name" value="HATPase_c"/>
    <property type="match status" value="1"/>
</dbReference>
<keyword evidence="6" id="KW-0812">Transmembrane</keyword>
<feature type="transmembrane region" description="Helical" evidence="6">
    <location>
        <begin position="109"/>
        <end position="127"/>
    </location>
</feature>
<dbReference type="SUPFAM" id="SSF55874">
    <property type="entry name" value="ATPase domain of HSP90 chaperone/DNA topoisomerase II/histidine kinase"/>
    <property type="match status" value="1"/>
</dbReference>
<keyword evidence="1 5" id="KW-0597">Phosphoprotein</keyword>
<dbReference type="GO" id="GO:0003677">
    <property type="term" value="F:DNA binding"/>
    <property type="evidence" value="ECO:0007669"/>
    <property type="project" value="UniProtKB-KW"/>
</dbReference>
<dbReference type="SMART" id="SM00448">
    <property type="entry name" value="REC"/>
    <property type="match status" value="1"/>
</dbReference>
<dbReference type="GO" id="GO:0046983">
    <property type="term" value="F:protein dimerization activity"/>
    <property type="evidence" value="ECO:0007669"/>
    <property type="project" value="InterPro"/>
</dbReference>
<evidence type="ECO:0000256" key="5">
    <source>
        <dbReference type="PROSITE-ProRule" id="PRU00169"/>
    </source>
</evidence>
<dbReference type="PROSITE" id="PS50110">
    <property type="entry name" value="RESPONSE_REGULATORY"/>
    <property type="match status" value="1"/>
</dbReference>
<dbReference type="InterPro" id="IPR000792">
    <property type="entry name" value="Tscrpt_reg_LuxR_C"/>
</dbReference>
<reference evidence="10" key="1">
    <citation type="submission" date="2018-08" db="EMBL/GenBank/DDBJ databases">
        <authorList>
            <person name="Chevrot R."/>
        </authorList>
    </citation>
    <scope>NUCLEOTIDE SEQUENCE [LARGE SCALE GENOMIC DNA]</scope>
</reference>
<dbReference type="CDD" id="cd16917">
    <property type="entry name" value="HATPase_UhpB-NarQ-NarX-like"/>
    <property type="match status" value="1"/>
</dbReference>
<dbReference type="PANTHER" id="PTHR43214:SF43">
    <property type="entry name" value="TWO-COMPONENT RESPONSE REGULATOR"/>
    <property type="match status" value="1"/>
</dbReference>
<evidence type="ECO:0000313" key="9">
    <source>
        <dbReference type="EMBL" id="SYX85679.1"/>
    </source>
</evidence>
<evidence type="ECO:0000256" key="4">
    <source>
        <dbReference type="ARBA" id="ARBA00023163"/>
    </source>
</evidence>
<dbReference type="PROSITE" id="PS50043">
    <property type="entry name" value="HTH_LUXR_2"/>
    <property type="match status" value="1"/>
</dbReference>
<dbReference type="RefSeq" id="WP_138187526.1">
    <property type="nucleotide sequence ID" value="NZ_LS992241.1"/>
</dbReference>
<protein>
    <submittedName>
        <fullName evidence="9">DNA-binding response regulator, NarL/FixJ family, contains REC and HTH domains</fullName>
    </submittedName>
</protein>
<evidence type="ECO:0000256" key="6">
    <source>
        <dbReference type="SAM" id="Phobius"/>
    </source>
</evidence>
<dbReference type="InterPro" id="IPR011712">
    <property type="entry name" value="Sig_transdc_His_kin_sub3_dim/P"/>
</dbReference>
<dbReference type="CDD" id="cd17536">
    <property type="entry name" value="REC_YesN-like"/>
    <property type="match status" value="1"/>
</dbReference>
<evidence type="ECO:0000256" key="2">
    <source>
        <dbReference type="ARBA" id="ARBA00023015"/>
    </source>
</evidence>
<keyword evidence="3 9" id="KW-0238">DNA-binding</keyword>
<dbReference type="Pfam" id="PF00072">
    <property type="entry name" value="Response_reg"/>
    <property type="match status" value="1"/>
</dbReference>
<keyword evidence="6" id="KW-0472">Membrane</keyword>
<dbReference type="SUPFAM" id="SSF46894">
    <property type="entry name" value="C-terminal effector domain of the bipartite response regulators"/>
    <property type="match status" value="1"/>
</dbReference>
<dbReference type="InterPro" id="IPR003594">
    <property type="entry name" value="HATPase_dom"/>
</dbReference>
<dbReference type="InterPro" id="IPR036890">
    <property type="entry name" value="HATPase_C_sf"/>
</dbReference>
<dbReference type="GO" id="GO:0000155">
    <property type="term" value="F:phosphorelay sensor kinase activity"/>
    <property type="evidence" value="ECO:0007669"/>
    <property type="project" value="InterPro"/>
</dbReference>
<dbReference type="EMBL" id="LS992241">
    <property type="protein sequence ID" value="SYX85679.1"/>
    <property type="molecule type" value="Genomic_DNA"/>
</dbReference>
<dbReference type="Gene3D" id="3.30.565.10">
    <property type="entry name" value="Histidine kinase-like ATPase, C-terminal domain"/>
    <property type="match status" value="1"/>
</dbReference>
<dbReference type="CDD" id="cd06170">
    <property type="entry name" value="LuxR_C_like"/>
    <property type="match status" value="1"/>
</dbReference>
<accession>A0A383RH60</accession>
<dbReference type="GO" id="GO:0006355">
    <property type="term" value="P:regulation of DNA-templated transcription"/>
    <property type="evidence" value="ECO:0007669"/>
    <property type="project" value="InterPro"/>
</dbReference>
<feature type="transmembrane region" description="Helical" evidence="6">
    <location>
        <begin position="12"/>
        <end position="30"/>
    </location>
</feature>
<evidence type="ECO:0000313" key="10">
    <source>
        <dbReference type="Proteomes" id="UP000304148"/>
    </source>
</evidence>
<dbReference type="SMART" id="SM00387">
    <property type="entry name" value="HATPase_c"/>
    <property type="match status" value="1"/>
</dbReference>
<dbReference type="Gene3D" id="3.40.50.2300">
    <property type="match status" value="1"/>
</dbReference>
<feature type="transmembrane region" description="Helical" evidence="6">
    <location>
        <begin position="36"/>
        <end position="56"/>
    </location>
</feature>
<dbReference type="PRINTS" id="PR00038">
    <property type="entry name" value="HTHLUXR"/>
</dbReference>
<sequence length="617" mass="69295">MEQRQWHWIDTALVGLYILWIVSGTVYIAISPNFNTVHTVRTIVPFISCSALPLWFWRPGSIHPSKFIASEIILSGGINISMHLSMPLYLDNMVLPALLVGFMTSRKNVGWGGSIVGLFPFIGLWSGKLSWLQALDSSVNHFILFGIGVGFHVFLHSQRRMKQLLQENEHQFNIIRQYAEQVERLTVKEERNRVAGELHDTLGHSHASIVMGLESVKVLMGDDPEQAKSRLESVIVHARSSFEKIRHHIYDIAPSEEGERTLDEVLSHLLVTLCNQTGIACNLKTEGIIYSIPYAHRMVLERCVQEAATNAVRHGRASSIEVNLVYDETEVCLSIRDNGLGNEKLTFGYGLSSMQDRLHAYGGHLMVRTSLGNGMEIVCKVPRKLHIEGEQPIRLLIADDEQLFCESLCYLFSQENDVYVIGAAVDGKEAVEYMECEHPDVVLMDIRMPRMDGLAAVRVMKERWPDVKIILLTTIEESDYAVQAIDAGAEAYLLKSMHPKELLASVRLVHQGGTLLSQPIARLMTDQLLQMAHAEDRSAEIGSRGSCIESSEDPFGLTEREKQVVYYLAQGKKYREIAQILYLSEGTIRNHISSLYAKMGVNDRMSAANAARKARLV</sequence>
<dbReference type="SMART" id="SM00421">
    <property type="entry name" value="HTH_LUXR"/>
    <property type="match status" value="1"/>
</dbReference>
<feature type="domain" description="Response regulatory" evidence="8">
    <location>
        <begin position="394"/>
        <end position="510"/>
    </location>
</feature>
<dbReference type="Proteomes" id="UP000304148">
    <property type="component" value="Chromosome"/>
</dbReference>
<dbReference type="PANTHER" id="PTHR43214">
    <property type="entry name" value="TWO-COMPONENT RESPONSE REGULATOR"/>
    <property type="match status" value="1"/>
</dbReference>
<dbReference type="PROSITE" id="PS00622">
    <property type="entry name" value="HTH_LUXR_1"/>
    <property type="match status" value="1"/>
</dbReference>
<dbReference type="Gene3D" id="1.20.5.1930">
    <property type="match status" value="1"/>
</dbReference>
<organism evidence="9 10">
    <name type="scientific">Paenibacillus alvei</name>
    <name type="common">Bacillus alvei</name>
    <dbReference type="NCBI Taxonomy" id="44250"/>
    <lineage>
        <taxon>Bacteria</taxon>
        <taxon>Bacillati</taxon>
        <taxon>Bacillota</taxon>
        <taxon>Bacilli</taxon>
        <taxon>Bacillales</taxon>
        <taxon>Paenibacillaceae</taxon>
        <taxon>Paenibacillus</taxon>
    </lineage>
</organism>